<dbReference type="PATRIC" id="fig|1433287.3.peg.708"/>
<dbReference type="Proteomes" id="UP000066995">
    <property type="component" value="Chromosome"/>
</dbReference>
<dbReference type="InterPro" id="IPR005031">
    <property type="entry name" value="COQ10_START"/>
</dbReference>
<dbReference type="PANTHER" id="PTHR12901:SF10">
    <property type="entry name" value="COENZYME Q-BINDING PROTEIN COQ10, MITOCHONDRIAL"/>
    <property type="match status" value="1"/>
</dbReference>
<sequence>MLIQKRDIMPIVNQSALVPYSAEQMYQLVNNYEKYPEFLSGCVSTKTLSTEENELTAELHIQKLGISQTFSTHNKMTPPYKIEMNLVQGPFRHLHGFWTFTPFDEQSCKISLELNFEFSSPIVALVFGKVFNELTLKMVNAFKQRAKEVYGV</sequence>
<name>W0QDD7_9PAST</name>
<dbReference type="InterPro" id="IPR044996">
    <property type="entry name" value="COQ10-like"/>
</dbReference>
<dbReference type="PANTHER" id="PTHR12901">
    <property type="entry name" value="SPERM PROTEIN HOMOLOG"/>
    <property type="match status" value="1"/>
</dbReference>
<evidence type="ECO:0000259" key="3">
    <source>
        <dbReference type="Pfam" id="PF03364"/>
    </source>
</evidence>
<dbReference type="InterPro" id="IPR023393">
    <property type="entry name" value="START-like_dom_sf"/>
</dbReference>
<proteinExistence type="inferred from homology"/>
<dbReference type="EMBL" id="CP006943">
    <property type="protein sequence ID" value="AHG75233.1"/>
    <property type="molecule type" value="Genomic_DNA"/>
</dbReference>
<dbReference type="KEGG" id="mvi:X808_7100"/>
<gene>
    <name evidence="4" type="ORF">X808_7100</name>
</gene>
<evidence type="ECO:0000256" key="1">
    <source>
        <dbReference type="ARBA" id="ARBA00008918"/>
    </source>
</evidence>
<protein>
    <submittedName>
        <fullName evidence="4">Cyclase/dehydrase</fullName>
    </submittedName>
</protein>
<comment type="similarity">
    <text evidence="1">Belongs to the ribosome association toxin RatA family.</text>
</comment>
<evidence type="ECO:0000256" key="2">
    <source>
        <dbReference type="ARBA" id="ARBA00022649"/>
    </source>
</evidence>
<organism evidence="4 5">
    <name type="scientific">Mannheimia varigena USDA-ARS-USMARC-1296</name>
    <dbReference type="NCBI Taxonomy" id="1433287"/>
    <lineage>
        <taxon>Bacteria</taxon>
        <taxon>Pseudomonadati</taxon>
        <taxon>Pseudomonadota</taxon>
        <taxon>Gammaproteobacteria</taxon>
        <taxon>Pasteurellales</taxon>
        <taxon>Pasteurellaceae</taxon>
        <taxon>Mannheimia</taxon>
    </lineage>
</organism>
<accession>W0QDD7</accession>
<dbReference type="GO" id="GO:0048039">
    <property type="term" value="F:ubiquinone binding"/>
    <property type="evidence" value="ECO:0007669"/>
    <property type="project" value="InterPro"/>
</dbReference>
<dbReference type="GO" id="GO:0045333">
    <property type="term" value="P:cellular respiration"/>
    <property type="evidence" value="ECO:0007669"/>
    <property type="project" value="InterPro"/>
</dbReference>
<evidence type="ECO:0000313" key="4">
    <source>
        <dbReference type="EMBL" id="AHG75233.1"/>
    </source>
</evidence>
<dbReference type="eggNOG" id="COG2867">
    <property type="taxonomic scope" value="Bacteria"/>
</dbReference>
<keyword evidence="2" id="KW-1277">Toxin-antitoxin system</keyword>
<evidence type="ECO:0000313" key="5">
    <source>
        <dbReference type="Proteomes" id="UP000066995"/>
    </source>
</evidence>
<dbReference type="Gene3D" id="3.30.530.20">
    <property type="match status" value="1"/>
</dbReference>
<dbReference type="HOGENOM" id="CLU_079653_3_1_6"/>
<dbReference type="AlphaFoldDB" id="W0QDD7"/>
<feature type="domain" description="Coenzyme Q-binding protein COQ10 START" evidence="3">
    <location>
        <begin position="18"/>
        <end position="143"/>
    </location>
</feature>
<keyword evidence="5" id="KW-1185">Reference proteome</keyword>
<reference evidence="4 5" key="1">
    <citation type="submission" date="2013-12" db="EMBL/GenBank/DDBJ databases">
        <title>Annotation of the Mannheimia varigena USDA-ARS-USMARC-1296 complete genome.</title>
        <authorList>
            <person name="Harhay G.P."/>
            <person name="Clawson M.L."/>
            <person name="Murray R.W."/>
            <person name="Lubbers B.V."/>
            <person name="Heaton M.P."/>
            <person name="Chitko-Mckown C.G."/>
            <person name="Harhay D.M."/>
            <person name="Smith T.P.L."/>
        </authorList>
    </citation>
    <scope>NUCLEOTIDE SEQUENCE [LARGE SCALE GENOMIC DNA]</scope>
    <source>
        <strain evidence="4 5">USDA-ARS-USMARC-1296</strain>
    </source>
</reference>
<dbReference type="Pfam" id="PF03364">
    <property type="entry name" value="Polyketide_cyc"/>
    <property type="match status" value="1"/>
</dbReference>
<dbReference type="STRING" id="1433287.X808_7100"/>
<dbReference type="SUPFAM" id="SSF55961">
    <property type="entry name" value="Bet v1-like"/>
    <property type="match status" value="1"/>
</dbReference>
<dbReference type="CDD" id="cd07813">
    <property type="entry name" value="COQ10p_like"/>
    <property type="match status" value="1"/>
</dbReference>